<sequence>MAAENQRLLMEQNTKLFMELREKLFQENEKLQGDLSILSRSVTAAESSQGEDLQKLQENSFSTVIAITMIIKAIQEVLEEVFQLANEECERQWKELERALKMQSKNELYPDHTDAIRRLRWTTVQFVVDTVSQMWHKIRADLRGFARQIQPFVDECARIGCLMSLHEPRIVIIENARSGTDVNENVYDKLSPEGNTVEFVVWPALMITNGHVIAKGVVQCYRADPRHNLWQTHSSVV</sequence>
<evidence type="ECO:0000259" key="1">
    <source>
        <dbReference type="Pfam" id="PF16026"/>
    </source>
</evidence>
<reference evidence="2" key="1">
    <citation type="journal article" date="2019" name="bioRxiv">
        <title>The Genome of the Zebra Mussel, Dreissena polymorpha: A Resource for Invasive Species Research.</title>
        <authorList>
            <person name="McCartney M.A."/>
            <person name="Auch B."/>
            <person name="Kono T."/>
            <person name="Mallez S."/>
            <person name="Zhang Y."/>
            <person name="Obille A."/>
            <person name="Becker A."/>
            <person name="Abrahante J.E."/>
            <person name="Garbe J."/>
            <person name="Badalamenti J.P."/>
            <person name="Herman A."/>
            <person name="Mangelson H."/>
            <person name="Liachko I."/>
            <person name="Sullivan S."/>
            <person name="Sone E.D."/>
            <person name="Koren S."/>
            <person name="Silverstein K.A.T."/>
            <person name="Beckman K.B."/>
            <person name="Gohl D.M."/>
        </authorList>
    </citation>
    <scope>NUCLEOTIDE SEQUENCE</scope>
    <source>
        <strain evidence="2">Duluth1</strain>
        <tissue evidence="2">Whole animal</tissue>
    </source>
</reference>
<keyword evidence="3" id="KW-1185">Reference proteome</keyword>
<name>A0A9D4GCV9_DREPO</name>
<accession>A0A9D4GCV9</accession>
<protein>
    <recommendedName>
        <fullName evidence="1">Mitochondria-eating protein C-terminal domain-containing protein</fullName>
    </recommendedName>
</protein>
<organism evidence="2 3">
    <name type="scientific">Dreissena polymorpha</name>
    <name type="common">Zebra mussel</name>
    <name type="synonym">Mytilus polymorpha</name>
    <dbReference type="NCBI Taxonomy" id="45954"/>
    <lineage>
        <taxon>Eukaryota</taxon>
        <taxon>Metazoa</taxon>
        <taxon>Spiralia</taxon>
        <taxon>Lophotrochozoa</taxon>
        <taxon>Mollusca</taxon>
        <taxon>Bivalvia</taxon>
        <taxon>Autobranchia</taxon>
        <taxon>Heteroconchia</taxon>
        <taxon>Euheterodonta</taxon>
        <taxon>Imparidentia</taxon>
        <taxon>Neoheterodontei</taxon>
        <taxon>Myida</taxon>
        <taxon>Dreissenoidea</taxon>
        <taxon>Dreissenidae</taxon>
        <taxon>Dreissena</taxon>
    </lineage>
</organism>
<dbReference type="AlphaFoldDB" id="A0A9D4GCV9"/>
<dbReference type="InterPro" id="IPR031981">
    <property type="entry name" value="MIEAP_C"/>
</dbReference>
<proteinExistence type="predicted"/>
<dbReference type="Pfam" id="PF16026">
    <property type="entry name" value="MIEAP"/>
    <property type="match status" value="1"/>
</dbReference>
<dbReference type="EMBL" id="JAIWYP010000006">
    <property type="protein sequence ID" value="KAH3814921.1"/>
    <property type="molecule type" value="Genomic_DNA"/>
</dbReference>
<reference evidence="2" key="2">
    <citation type="submission" date="2020-11" db="EMBL/GenBank/DDBJ databases">
        <authorList>
            <person name="McCartney M.A."/>
            <person name="Auch B."/>
            <person name="Kono T."/>
            <person name="Mallez S."/>
            <person name="Becker A."/>
            <person name="Gohl D.M."/>
            <person name="Silverstein K.A.T."/>
            <person name="Koren S."/>
            <person name="Bechman K.B."/>
            <person name="Herman A."/>
            <person name="Abrahante J.E."/>
            <person name="Garbe J."/>
        </authorList>
    </citation>
    <scope>NUCLEOTIDE SEQUENCE</scope>
    <source>
        <strain evidence="2">Duluth1</strain>
        <tissue evidence="2">Whole animal</tissue>
    </source>
</reference>
<evidence type="ECO:0000313" key="3">
    <source>
        <dbReference type="Proteomes" id="UP000828390"/>
    </source>
</evidence>
<feature type="domain" description="Mitochondria-eating protein C-terminal" evidence="1">
    <location>
        <begin position="68"/>
        <end position="219"/>
    </location>
</feature>
<dbReference type="Proteomes" id="UP000828390">
    <property type="component" value="Unassembled WGS sequence"/>
</dbReference>
<comment type="caution">
    <text evidence="2">The sequence shown here is derived from an EMBL/GenBank/DDBJ whole genome shotgun (WGS) entry which is preliminary data.</text>
</comment>
<gene>
    <name evidence="2" type="ORF">DPMN_143438</name>
</gene>
<evidence type="ECO:0000313" key="2">
    <source>
        <dbReference type="EMBL" id="KAH3814921.1"/>
    </source>
</evidence>